<dbReference type="EMBL" id="QXJM01000039">
    <property type="protein sequence ID" value="RIE01989.1"/>
    <property type="molecule type" value="Genomic_DNA"/>
</dbReference>
<proteinExistence type="predicted"/>
<name>A0A398CLC5_9BACL</name>
<keyword evidence="1" id="KW-1133">Transmembrane helix</keyword>
<dbReference type="AlphaFoldDB" id="A0A398CLC5"/>
<dbReference type="InterPro" id="IPR032820">
    <property type="entry name" value="ATPase_put"/>
</dbReference>
<keyword evidence="1" id="KW-0812">Transmembrane</keyword>
<organism evidence="2 3">
    <name type="scientific">Cohnella faecalis</name>
    <dbReference type="NCBI Taxonomy" id="2315694"/>
    <lineage>
        <taxon>Bacteria</taxon>
        <taxon>Bacillati</taxon>
        <taxon>Bacillota</taxon>
        <taxon>Bacilli</taxon>
        <taxon>Bacillales</taxon>
        <taxon>Paenibacillaceae</taxon>
        <taxon>Cohnella</taxon>
    </lineage>
</organism>
<gene>
    <name evidence="2" type="ORF">D3H35_14570</name>
</gene>
<sequence>MTESPRKPNLPPDDNPWKAAGLVTAIGAELAVCVGLGWWLGSVYDDRNGTEYGYMTGLVIGLVAGIGSAVALIRKYTGVGKT</sequence>
<reference evidence="2 3" key="1">
    <citation type="submission" date="2018-09" db="EMBL/GenBank/DDBJ databases">
        <title>Cohnella cavernae sp. nov., isolated from a karst cave.</title>
        <authorList>
            <person name="Zhu H."/>
        </authorList>
    </citation>
    <scope>NUCLEOTIDE SEQUENCE [LARGE SCALE GENOMIC DNA]</scope>
    <source>
        <strain evidence="2 3">K2E09-144</strain>
    </source>
</reference>
<comment type="caution">
    <text evidence="2">The sequence shown here is derived from an EMBL/GenBank/DDBJ whole genome shotgun (WGS) entry which is preliminary data.</text>
</comment>
<accession>A0A398CLC5</accession>
<evidence type="ECO:0000313" key="2">
    <source>
        <dbReference type="EMBL" id="RIE01989.1"/>
    </source>
</evidence>
<evidence type="ECO:0000256" key="1">
    <source>
        <dbReference type="SAM" id="Phobius"/>
    </source>
</evidence>
<keyword evidence="3" id="KW-1185">Reference proteome</keyword>
<evidence type="ECO:0000313" key="3">
    <source>
        <dbReference type="Proteomes" id="UP000266340"/>
    </source>
</evidence>
<protein>
    <submittedName>
        <fullName evidence="2">AtpZ/AtpI family protein</fullName>
    </submittedName>
</protein>
<dbReference type="RefSeq" id="WP_119150032.1">
    <property type="nucleotide sequence ID" value="NZ_JBHSOV010000020.1"/>
</dbReference>
<feature type="transmembrane region" description="Helical" evidence="1">
    <location>
        <begin position="52"/>
        <end position="73"/>
    </location>
</feature>
<dbReference type="Proteomes" id="UP000266340">
    <property type="component" value="Unassembled WGS sequence"/>
</dbReference>
<feature type="transmembrane region" description="Helical" evidence="1">
    <location>
        <begin position="20"/>
        <end position="40"/>
    </location>
</feature>
<dbReference type="OrthoDB" id="2629325at2"/>
<keyword evidence="1" id="KW-0472">Membrane</keyword>
<dbReference type="Pfam" id="PF09527">
    <property type="entry name" value="ATPase_gene1"/>
    <property type="match status" value="1"/>
</dbReference>